<dbReference type="InterPro" id="IPR052894">
    <property type="entry name" value="AsmA-related"/>
</dbReference>
<comment type="caution">
    <text evidence="2">The sequence shown here is derived from an EMBL/GenBank/DDBJ whole genome shotgun (WGS) entry which is preliminary data.</text>
</comment>
<organism evidence="2 3">
    <name type="scientific">Limisphaera ngatamarikiensis</name>
    <dbReference type="NCBI Taxonomy" id="1324935"/>
    <lineage>
        <taxon>Bacteria</taxon>
        <taxon>Pseudomonadati</taxon>
        <taxon>Verrucomicrobiota</taxon>
        <taxon>Verrucomicrobiia</taxon>
        <taxon>Limisphaerales</taxon>
        <taxon>Limisphaeraceae</taxon>
        <taxon>Limisphaera</taxon>
    </lineage>
</organism>
<sequence>MAGNGWRRWVRGCRWAFRACRWLVWALLGVLVAALWYLDRVGLPEMLKRPLQERVRRHGLELEFARLRLRWFAGILADQVKVRPLGTPDAPQLEADHVRLDLQLWDLWRGRWEVEGLEVVQGRFASVAGGDDRRDFPWDVEGLNLRIRFLPGDTWRVEEARAVLGPVRCRISGVLSNATALRQWSGWKGLRRSGEGDSRDGAGQALDWWSWLGRTRFSASPEMVGTFEGDGRAPEQLRLRWQMRIPAVATPSGTAHGLLLRVSTEPGAEGTGVGWTVDAEADRFWTGSADCEGAKVTIRFEPDAPGHRWTATGTVRLAGVSTRWGTAGDVQVGFEAAGNPRPWSVDEVAWRLEAGDVDGGDFAAHDLRWEGRLLRSSGPRATVQVEPWRQWTGWQLSNGVAVGRLHVHGVGLRSVHGVLEWSPPELRVHDLAVVLPSGAVEGEVLVHAATHRGEFRVRSEADPRDLDAWLSERTRRWLDQFQWEQPPLVAIEGELALPPWPPTREHWAVALRENLTLTGTVSLGRGSFRGFTATRARSGFRYAAGTWHLPDLEVERPDGWLRADYRVRPWQRDYEWHFRFELPPDAFVPLLHTNQLQWLPLVRWDGPLEVEGEARGEFLRPETVNGQARMRWTNFVFRGVPVRRLETTVVYSNSWVLFLEPRVERAGGWLRADGVALDLVGQRVHFTNAVCLDDPDTIAAAIGPKTARTLAPYHFERPPEIRLEGTVPWHGHDGADLRVEVSGGPFRWWRFRTDRVTGTIRWQGETVGLTNVTAPFYGGELSGWGVFDLSPPEGTGVRFGVRVRRVNIAALMQDLNPAPSRLEGLLDADLWVDSGNTRDWQTWNGRGRASLRDGWIWSIPLFGVLSEPLDSLVPGLGRSPVSSGRASFVLTNGMVVSDDLECRASTMRLLYRGQVALDGRVDAVVQAELLRDAWLVGRVLSLALWPVSKIFEFRITGTLSQPRAEPLHIPRVLTIPLRPWQTLRGVFEPAPSGQGPP</sequence>
<protein>
    <submittedName>
        <fullName evidence="2">Uncharacterized protein</fullName>
    </submittedName>
</protein>
<proteinExistence type="predicted"/>
<dbReference type="Proteomes" id="UP000477311">
    <property type="component" value="Unassembled WGS sequence"/>
</dbReference>
<evidence type="ECO:0000313" key="2">
    <source>
        <dbReference type="EMBL" id="NGO39516.1"/>
    </source>
</evidence>
<keyword evidence="1" id="KW-0812">Transmembrane</keyword>
<feature type="transmembrane region" description="Helical" evidence="1">
    <location>
        <begin position="20"/>
        <end position="38"/>
    </location>
</feature>
<evidence type="ECO:0000313" key="3">
    <source>
        <dbReference type="Proteomes" id="UP000477311"/>
    </source>
</evidence>
<dbReference type="EMBL" id="JAAKYA010000053">
    <property type="protein sequence ID" value="NGO39516.1"/>
    <property type="molecule type" value="Genomic_DNA"/>
</dbReference>
<keyword evidence="1" id="KW-0472">Membrane</keyword>
<evidence type="ECO:0000256" key="1">
    <source>
        <dbReference type="SAM" id="Phobius"/>
    </source>
</evidence>
<dbReference type="GO" id="GO:0090313">
    <property type="term" value="P:regulation of protein targeting to membrane"/>
    <property type="evidence" value="ECO:0007669"/>
    <property type="project" value="TreeGrafter"/>
</dbReference>
<dbReference type="AlphaFoldDB" id="A0A6M1RII8"/>
<dbReference type="RefSeq" id="WP_165107576.1">
    <property type="nucleotide sequence ID" value="NZ_JAAKYA010000053.1"/>
</dbReference>
<name>A0A6M1RII8_9BACT</name>
<accession>A0A6M1RII8</accession>
<reference evidence="2 3" key="1">
    <citation type="submission" date="2020-02" db="EMBL/GenBank/DDBJ databases">
        <title>Draft genome sequence of Limisphaera ngatamarikiensis NGM72.4T, a thermophilic Verrucomicrobia grouped in subdivision 3.</title>
        <authorList>
            <person name="Carere C.R."/>
            <person name="Steen J."/>
            <person name="Hugenholtz P."/>
            <person name="Stott M.B."/>
        </authorList>
    </citation>
    <scope>NUCLEOTIDE SEQUENCE [LARGE SCALE GENOMIC DNA]</scope>
    <source>
        <strain evidence="2 3">NGM72.4</strain>
    </source>
</reference>
<dbReference type="PANTHER" id="PTHR30441">
    <property type="entry name" value="DUF748 DOMAIN-CONTAINING PROTEIN"/>
    <property type="match status" value="1"/>
</dbReference>
<dbReference type="GO" id="GO:0005886">
    <property type="term" value="C:plasma membrane"/>
    <property type="evidence" value="ECO:0007669"/>
    <property type="project" value="TreeGrafter"/>
</dbReference>
<keyword evidence="3" id="KW-1185">Reference proteome</keyword>
<keyword evidence="1" id="KW-1133">Transmembrane helix</keyword>
<gene>
    <name evidence="2" type="ORF">G4L39_08920</name>
</gene>
<dbReference type="PANTHER" id="PTHR30441:SF8">
    <property type="entry name" value="DUF748 DOMAIN-CONTAINING PROTEIN"/>
    <property type="match status" value="1"/>
</dbReference>